<gene>
    <name evidence="2" type="ORF">FBUS_11342</name>
</gene>
<keyword evidence="2" id="KW-0378">Hydrolase</keyword>
<dbReference type="OrthoDB" id="10263633at2759"/>
<dbReference type="Pfam" id="PF23192">
    <property type="entry name" value="NOMO_12th"/>
    <property type="match status" value="1"/>
</dbReference>
<dbReference type="InterPro" id="IPR056191">
    <property type="entry name" value="NOMO_12th"/>
</dbReference>
<proteinExistence type="predicted"/>
<comment type="caution">
    <text evidence="2">The sequence shown here is derived from an EMBL/GenBank/DDBJ whole genome shotgun (WGS) entry which is preliminary data.</text>
</comment>
<accession>A0A8E0S8A4</accession>
<dbReference type="Proteomes" id="UP000728185">
    <property type="component" value="Unassembled WGS sequence"/>
</dbReference>
<reference evidence="2" key="1">
    <citation type="submission" date="2019-05" db="EMBL/GenBank/DDBJ databases">
        <title>Annotation for the trematode Fasciolopsis buski.</title>
        <authorList>
            <person name="Choi Y.-J."/>
        </authorList>
    </citation>
    <scope>NUCLEOTIDE SEQUENCE</scope>
    <source>
        <strain evidence="2">HT</strain>
        <tissue evidence="2">Whole worm</tissue>
    </source>
</reference>
<evidence type="ECO:0000259" key="1">
    <source>
        <dbReference type="Pfam" id="PF23192"/>
    </source>
</evidence>
<dbReference type="EMBL" id="LUCM01000274">
    <property type="protein sequence ID" value="KAA0200809.1"/>
    <property type="molecule type" value="Genomic_DNA"/>
</dbReference>
<name>A0A8E0S8A4_9TREM</name>
<evidence type="ECO:0000313" key="3">
    <source>
        <dbReference type="Proteomes" id="UP000728185"/>
    </source>
</evidence>
<dbReference type="AlphaFoldDB" id="A0A8E0S8A4"/>
<dbReference type="GO" id="GO:0004180">
    <property type="term" value="F:carboxypeptidase activity"/>
    <property type="evidence" value="ECO:0007669"/>
    <property type="project" value="UniProtKB-KW"/>
</dbReference>
<protein>
    <submittedName>
        <fullName evidence="2">Putative carboxypeptidase regulatory region-containing</fullName>
    </submittedName>
</protein>
<keyword evidence="2" id="KW-0645">Protease</keyword>
<sequence>MMKEYLFTVIKPKGEQAGQASPITVSEGISVHVEISAKRVAFALSGLVTFLARVPAQNVIVEAKWISNPTPDLHLTRLPSTENLTCPLNNDGVMTVPLEQAWTNETGHFEIRGLFPGCVYAVAVQTTEESADPSARDPATLFDPEVYRESVVERAIPEVLHVLMAPRDTAGLSFFAIRPFFLQTLTVSVDTADEFFPTLHLTLFPLDRPDRWVVKHDFSVDSILFTLTGPKLASIVG</sequence>
<organism evidence="2 3">
    <name type="scientific">Fasciolopsis buskii</name>
    <dbReference type="NCBI Taxonomy" id="27845"/>
    <lineage>
        <taxon>Eukaryota</taxon>
        <taxon>Metazoa</taxon>
        <taxon>Spiralia</taxon>
        <taxon>Lophotrochozoa</taxon>
        <taxon>Platyhelminthes</taxon>
        <taxon>Trematoda</taxon>
        <taxon>Digenea</taxon>
        <taxon>Plagiorchiida</taxon>
        <taxon>Echinostomata</taxon>
        <taxon>Echinostomatoidea</taxon>
        <taxon>Fasciolidae</taxon>
        <taxon>Fasciolopsis</taxon>
    </lineage>
</organism>
<keyword evidence="2" id="KW-0121">Carboxypeptidase</keyword>
<evidence type="ECO:0000313" key="2">
    <source>
        <dbReference type="EMBL" id="KAA0200809.1"/>
    </source>
</evidence>
<keyword evidence="3" id="KW-1185">Reference proteome</keyword>
<feature type="domain" description="NOMO C-terminal transthyretin-like" evidence="1">
    <location>
        <begin position="183"/>
        <end position="236"/>
    </location>
</feature>